<dbReference type="InterPro" id="IPR008780">
    <property type="entry name" value="Plasmodium_Vir"/>
</dbReference>
<evidence type="ECO:0000313" key="2">
    <source>
        <dbReference type="EMBL" id="SBS94676.1"/>
    </source>
</evidence>
<feature type="compositionally biased region" description="Acidic residues" evidence="1">
    <location>
        <begin position="59"/>
        <end position="80"/>
    </location>
</feature>
<dbReference type="AlphaFoldDB" id="A0A1A8WS37"/>
<proteinExistence type="predicted"/>
<evidence type="ECO:0000256" key="1">
    <source>
        <dbReference type="SAM" id="MobiDB-lite"/>
    </source>
</evidence>
<reference evidence="3" key="1">
    <citation type="submission" date="2016-05" db="EMBL/GenBank/DDBJ databases">
        <authorList>
            <person name="Naeem Raeece"/>
        </authorList>
    </citation>
    <scope>NUCLEOTIDE SEQUENCE [LARGE SCALE GENOMIC DNA]</scope>
</reference>
<dbReference type="EMBL" id="FLQU01001848">
    <property type="protein sequence ID" value="SBS94676.1"/>
    <property type="molecule type" value="Genomic_DNA"/>
</dbReference>
<evidence type="ECO:0000313" key="3">
    <source>
        <dbReference type="Proteomes" id="UP000078560"/>
    </source>
</evidence>
<protein>
    <submittedName>
        <fullName evidence="2">PIR Superfamily Protein</fullName>
    </submittedName>
</protein>
<sequence length="346" mass="39338">MSEVNEDANLAIFTKFTNLLGSDVERLINGIICHSKWVKDPNTAEGKGEIVDPKKEVATESDGEDHEEEEDEEEDEEKDVDGDCDKILPELVSSNCHVHKMNLCQTEYIKLLCDYLKSYPDETNKLTIANEINKSNYCSSFNKIINLYNDKTKCKDDNSNNEYCQKKPEIQSNELYVDVSDARPLERGTGSDSTTCEMQCITYIDESYKILSTSLTSCPYGSNKEPCVNSLQPPVVINGEKTYQLDQIIHEHTEDELNSHMNSKSTGSTSTTLTSASSVLGIPLLLFMLYKFTPLGSMVNNRKSKKDKWKTNEERYNQHLLYNTELRNINSNNIKYNIAYYSLINS</sequence>
<feature type="compositionally biased region" description="Basic and acidic residues" evidence="1">
    <location>
        <begin position="46"/>
        <end position="58"/>
    </location>
</feature>
<feature type="region of interest" description="Disordered" evidence="1">
    <location>
        <begin position="43"/>
        <end position="82"/>
    </location>
</feature>
<name>A0A1A8WS37_PLAOA</name>
<organism evidence="2 3">
    <name type="scientific">Plasmodium ovale curtisi</name>
    <dbReference type="NCBI Taxonomy" id="864141"/>
    <lineage>
        <taxon>Eukaryota</taxon>
        <taxon>Sar</taxon>
        <taxon>Alveolata</taxon>
        <taxon>Apicomplexa</taxon>
        <taxon>Aconoidasida</taxon>
        <taxon>Haemosporida</taxon>
        <taxon>Plasmodiidae</taxon>
        <taxon>Plasmodium</taxon>
        <taxon>Plasmodium (Plasmodium)</taxon>
    </lineage>
</organism>
<accession>A0A1A8WS37</accession>
<gene>
    <name evidence="2" type="ORF">POVCU2_0089820</name>
</gene>
<dbReference type="Pfam" id="PF05795">
    <property type="entry name" value="Plasmodium_Vir"/>
    <property type="match status" value="1"/>
</dbReference>
<dbReference type="Proteomes" id="UP000078560">
    <property type="component" value="Unassembled WGS sequence"/>
</dbReference>